<name>A0A4D6LZA1_VIGUN</name>
<keyword evidence="2" id="KW-1185">Reference proteome</keyword>
<organism evidence="1 2">
    <name type="scientific">Vigna unguiculata</name>
    <name type="common">Cowpea</name>
    <dbReference type="NCBI Taxonomy" id="3917"/>
    <lineage>
        <taxon>Eukaryota</taxon>
        <taxon>Viridiplantae</taxon>
        <taxon>Streptophyta</taxon>
        <taxon>Embryophyta</taxon>
        <taxon>Tracheophyta</taxon>
        <taxon>Spermatophyta</taxon>
        <taxon>Magnoliopsida</taxon>
        <taxon>eudicotyledons</taxon>
        <taxon>Gunneridae</taxon>
        <taxon>Pentapetalae</taxon>
        <taxon>rosids</taxon>
        <taxon>fabids</taxon>
        <taxon>Fabales</taxon>
        <taxon>Fabaceae</taxon>
        <taxon>Papilionoideae</taxon>
        <taxon>50 kb inversion clade</taxon>
        <taxon>NPAAA clade</taxon>
        <taxon>indigoferoid/millettioid clade</taxon>
        <taxon>Phaseoleae</taxon>
        <taxon>Vigna</taxon>
    </lineage>
</organism>
<sequence>MHGRVMWPKWSQVLVKDICFDVNKDVYSNRLIDEDEIEVLKASEDPKPTTIVVGAEGGGGLIEHTTR</sequence>
<dbReference type="EMBL" id="CP039349">
    <property type="protein sequence ID" value="QCD94192.1"/>
    <property type="molecule type" value="Genomic_DNA"/>
</dbReference>
<protein>
    <submittedName>
        <fullName evidence="1">Uncharacterized protein</fullName>
    </submittedName>
</protein>
<gene>
    <name evidence="1" type="ORF">DEO72_LG5g2273</name>
</gene>
<proteinExistence type="predicted"/>
<dbReference type="Proteomes" id="UP000501690">
    <property type="component" value="Linkage Group LG5"/>
</dbReference>
<evidence type="ECO:0000313" key="2">
    <source>
        <dbReference type="Proteomes" id="UP000501690"/>
    </source>
</evidence>
<evidence type="ECO:0000313" key="1">
    <source>
        <dbReference type="EMBL" id="QCD94192.1"/>
    </source>
</evidence>
<dbReference type="AlphaFoldDB" id="A0A4D6LZA1"/>
<reference evidence="1 2" key="1">
    <citation type="submission" date="2019-04" db="EMBL/GenBank/DDBJ databases">
        <title>An improved genome assembly and genetic linkage map for asparagus bean, Vigna unguiculata ssp. sesquipedialis.</title>
        <authorList>
            <person name="Xia Q."/>
            <person name="Zhang R."/>
            <person name="Dong Y."/>
        </authorList>
    </citation>
    <scope>NUCLEOTIDE SEQUENCE [LARGE SCALE GENOMIC DNA]</scope>
    <source>
        <tissue evidence="1">Leaf</tissue>
    </source>
</reference>
<accession>A0A4D6LZA1</accession>